<proteinExistence type="predicted"/>
<dbReference type="AlphaFoldDB" id="A0A1S7LGB1"/>
<dbReference type="Pfam" id="PF13689">
    <property type="entry name" value="DUF4154"/>
    <property type="match status" value="1"/>
</dbReference>
<evidence type="ECO:0000313" key="1">
    <source>
        <dbReference type="EMBL" id="CRH05578.1"/>
    </source>
</evidence>
<dbReference type="InterPro" id="IPR025293">
    <property type="entry name" value="YfiR/HmsC-like"/>
</dbReference>
<evidence type="ECO:0008006" key="2">
    <source>
        <dbReference type="Google" id="ProtNLM"/>
    </source>
</evidence>
<name>A0A1S7LGB1_MAGMO</name>
<reference evidence="1" key="1">
    <citation type="submission" date="2015-04" db="EMBL/GenBank/DDBJ databases">
        <authorList>
            <person name="Syromyatnikov M.Y."/>
            <person name="Popov V.N."/>
        </authorList>
    </citation>
    <scope>NUCLEOTIDE SEQUENCE</scope>
    <source>
        <strain evidence="1">MO-1</strain>
    </source>
</reference>
<accession>A0A1S7LGB1</accession>
<organism evidence="1">
    <name type="scientific">Magnetococcus massalia (strain MO-1)</name>
    <dbReference type="NCBI Taxonomy" id="451514"/>
    <lineage>
        <taxon>Bacteria</taxon>
        <taxon>Pseudomonadati</taxon>
        <taxon>Pseudomonadota</taxon>
        <taxon>Magnetococcia</taxon>
        <taxon>Magnetococcales</taxon>
        <taxon>Magnetococcaceae</taxon>
        <taxon>Magnetococcus</taxon>
    </lineage>
</organism>
<gene>
    <name evidence="1" type="ORF">MAGMO_1388</name>
</gene>
<protein>
    <recommendedName>
        <fullName evidence="2">YfiR family protein</fullName>
    </recommendedName>
</protein>
<sequence>MLTFHYRQRFIRARKLLVLLVVMTLANLQIDPLFSTSYAGERENRRISVAFKLFPSFLSADRNLKQKVDAAGKLNLYILYQENQRRAEDLAKRMQERGTLRRLPIKVASISLKALAEQRDKPIGGIFIAEPLGDELLKVVSVARSQQVLLISPFKGDVDRGATGGISITDRVQPLINMQALRAAGIELKSFFLRVSKRYGR</sequence>
<dbReference type="EMBL" id="LO017727">
    <property type="protein sequence ID" value="CRH05578.1"/>
    <property type="molecule type" value="Genomic_DNA"/>
</dbReference>